<dbReference type="EMBL" id="FQXP01000004">
    <property type="protein sequence ID" value="SHH67349.1"/>
    <property type="molecule type" value="Genomic_DNA"/>
</dbReference>
<dbReference type="PANTHER" id="PTHR34295">
    <property type="entry name" value="BIOTIN TRANSPORTER BIOY"/>
    <property type="match status" value="1"/>
</dbReference>
<protein>
    <recommendedName>
        <fullName evidence="2">Biotin transporter</fullName>
    </recommendedName>
</protein>
<keyword evidence="3" id="KW-0812">Transmembrane</keyword>
<evidence type="ECO:0000256" key="2">
    <source>
        <dbReference type="PIRNR" id="PIRNR016661"/>
    </source>
</evidence>
<dbReference type="OrthoDB" id="9803495at2"/>
<reference evidence="4 5" key="1">
    <citation type="submission" date="2016-11" db="EMBL/GenBank/DDBJ databases">
        <authorList>
            <person name="Jaros S."/>
            <person name="Januszkiewicz K."/>
            <person name="Wedrychowicz H."/>
        </authorList>
    </citation>
    <scope>NUCLEOTIDE SEQUENCE [LARGE SCALE GENOMIC DNA]</scope>
    <source>
        <strain evidence="4 5">DSM 3089</strain>
    </source>
</reference>
<sequence>MKLSTKDIVISGLFAAITAVLAQITIPFPGVPFTMQVFAVTLSGVVLGAKRGFLSQIIYVLLGAIGLPVFAGFSGGLPIIVGPTGGFIITFPIMALIVGYVSYKFKDIKYIMSTMLIAIIINYTVGAAQYALVANVGFLKALTICCLPFVVVDLIKISLATVIGCNVKKRVNLCVMR</sequence>
<proteinExistence type="inferred from homology"/>
<evidence type="ECO:0000256" key="3">
    <source>
        <dbReference type="SAM" id="Phobius"/>
    </source>
</evidence>
<evidence type="ECO:0000313" key="5">
    <source>
        <dbReference type="Proteomes" id="UP000184526"/>
    </source>
</evidence>
<dbReference type="PIRSF" id="PIRSF016661">
    <property type="entry name" value="BioY"/>
    <property type="match status" value="1"/>
</dbReference>
<comment type="subcellular location">
    <subcellularLocation>
        <location evidence="2">Cell membrane</location>
        <topology evidence="2">Multi-pass membrane protein</topology>
    </subcellularLocation>
</comment>
<dbReference type="InterPro" id="IPR003784">
    <property type="entry name" value="BioY"/>
</dbReference>
<accession>A0A1M5UWK7</accession>
<dbReference type="Pfam" id="PF02632">
    <property type="entry name" value="BioY"/>
    <property type="match status" value="1"/>
</dbReference>
<feature type="transmembrane region" description="Helical" evidence="3">
    <location>
        <begin position="138"/>
        <end position="167"/>
    </location>
</feature>
<evidence type="ECO:0000313" key="4">
    <source>
        <dbReference type="EMBL" id="SHH67349.1"/>
    </source>
</evidence>
<organism evidence="4 5">
    <name type="scientific">Clostridium collagenovorans DSM 3089</name>
    <dbReference type="NCBI Taxonomy" id="1121306"/>
    <lineage>
        <taxon>Bacteria</taxon>
        <taxon>Bacillati</taxon>
        <taxon>Bacillota</taxon>
        <taxon>Clostridia</taxon>
        <taxon>Eubacteriales</taxon>
        <taxon>Clostridiaceae</taxon>
        <taxon>Clostridium</taxon>
    </lineage>
</organism>
<feature type="transmembrane region" description="Helical" evidence="3">
    <location>
        <begin position="57"/>
        <end position="80"/>
    </location>
</feature>
<feature type="transmembrane region" description="Helical" evidence="3">
    <location>
        <begin position="86"/>
        <end position="103"/>
    </location>
</feature>
<dbReference type="PANTHER" id="PTHR34295:SF1">
    <property type="entry name" value="BIOTIN TRANSPORTER BIOY"/>
    <property type="match status" value="1"/>
</dbReference>
<keyword evidence="5" id="KW-1185">Reference proteome</keyword>
<gene>
    <name evidence="4" type="ORF">SAMN02745196_00974</name>
</gene>
<dbReference type="AlphaFoldDB" id="A0A1M5UWK7"/>
<comment type="similarity">
    <text evidence="1 2">Belongs to the BioY family.</text>
</comment>
<dbReference type="RefSeq" id="WP_072830671.1">
    <property type="nucleotide sequence ID" value="NZ_FQXP01000004.1"/>
</dbReference>
<dbReference type="STRING" id="1121306.SAMN02745196_00974"/>
<dbReference type="Proteomes" id="UP000184526">
    <property type="component" value="Unassembled WGS sequence"/>
</dbReference>
<dbReference type="GO" id="GO:0015225">
    <property type="term" value="F:biotin transmembrane transporter activity"/>
    <property type="evidence" value="ECO:0007669"/>
    <property type="project" value="UniProtKB-UniRule"/>
</dbReference>
<keyword evidence="3" id="KW-1133">Transmembrane helix</keyword>
<keyword evidence="2" id="KW-1003">Cell membrane</keyword>
<feature type="transmembrane region" description="Helical" evidence="3">
    <location>
        <begin position="32"/>
        <end position="50"/>
    </location>
</feature>
<dbReference type="Gene3D" id="1.10.1760.20">
    <property type="match status" value="1"/>
</dbReference>
<evidence type="ECO:0000256" key="1">
    <source>
        <dbReference type="ARBA" id="ARBA00010692"/>
    </source>
</evidence>
<keyword evidence="2 3" id="KW-0472">Membrane</keyword>
<feature type="transmembrane region" description="Helical" evidence="3">
    <location>
        <begin position="110"/>
        <end position="132"/>
    </location>
</feature>
<dbReference type="GO" id="GO:0005886">
    <property type="term" value="C:plasma membrane"/>
    <property type="evidence" value="ECO:0007669"/>
    <property type="project" value="UniProtKB-SubCell"/>
</dbReference>
<keyword evidence="2" id="KW-0813">Transport</keyword>
<name>A0A1M5UWK7_9CLOT</name>